<protein>
    <recommendedName>
        <fullName evidence="3">Phenylacetic acid degradation b</fullName>
    </recommendedName>
</protein>
<keyword evidence="2" id="KW-1185">Reference proteome</keyword>
<dbReference type="InterPro" id="IPR038693">
    <property type="entry name" value="PaaB_sf"/>
</dbReference>
<dbReference type="AlphaFoldDB" id="A0A934KCL7"/>
<organism evidence="1 2">
    <name type="scientific">Candidatus Nephthysia bennettiae</name>
    <dbReference type="NCBI Taxonomy" id="3127016"/>
    <lineage>
        <taxon>Bacteria</taxon>
        <taxon>Bacillati</taxon>
        <taxon>Candidatus Dormiibacterota</taxon>
        <taxon>Candidatus Dormibacteria</taxon>
        <taxon>Candidatus Dormibacterales</taxon>
        <taxon>Candidatus Dormibacteraceae</taxon>
        <taxon>Candidatus Nephthysia</taxon>
    </lineage>
</organism>
<evidence type="ECO:0000313" key="2">
    <source>
        <dbReference type="Proteomes" id="UP000612893"/>
    </source>
</evidence>
<dbReference type="EMBL" id="JAEKNR010000168">
    <property type="protein sequence ID" value="MBJ7599730.1"/>
    <property type="molecule type" value="Genomic_DNA"/>
</dbReference>
<proteinExistence type="predicted"/>
<accession>A0A934KCL7</accession>
<name>A0A934KCL7_9BACT</name>
<sequence length="78" mass="9093">MTHREYRRVHDHVREYEVFARKVRAEPLRLIGSVVAPDDDLAVAYARATYDEERWVEMAIVPREAITTLWAPGEEAPD</sequence>
<comment type="caution">
    <text evidence="1">The sequence shown here is derived from an EMBL/GenBank/DDBJ whole genome shotgun (WGS) entry which is preliminary data.</text>
</comment>
<evidence type="ECO:0000313" key="1">
    <source>
        <dbReference type="EMBL" id="MBJ7599730.1"/>
    </source>
</evidence>
<gene>
    <name evidence="1" type="ORF">JF922_16840</name>
</gene>
<evidence type="ECO:0008006" key="3">
    <source>
        <dbReference type="Google" id="ProtNLM"/>
    </source>
</evidence>
<dbReference type="Proteomes" id="UP000612893">
    <property type="component" value="Unassembled WGS sequence"/>
</dbReference>
<dbReference type="InterPro" id="IPR009359">
    <property type="entry name" value="PaaB"/>
</dbReference>
<reference evidence="1" key="1">
    <citation type="submission" date="2020-10" db="EMBL/GenBank/DDBJ databases">
        <title>Ca. Dormibacterota MAGs.</title>
        <authorList>
            <person name="Montgomery K."/>
        </authorList>
    </citation>
    <scope>NUCLEOTIDE SEQUENCE [LARGE SCALE GENOMIC DNA]</scope>
    <source>
        <strain evidence="1">SC8812_S17_10</strain>
    </source>
</reference>
<dbReference type="RefSeq" id="WP_338203328.1">
    <property type="nucleotide sequence ID" value="NZ_JAEKNR010000168.1"/>
</dbReference>
<dbReference type="Pfam" id="PF06243">
    <property type="entry name" value="PaaB"/>
    <property type="match status" value="1"/>
</dbReference>
<dbReference type="Gene3D" id="3.10.20.520">
    <property type="entry name" value="Phenylacetic acid degradation B"/>
    <property type="match status" value="1"/>
</dbReference>